<reference evidence="1" key="1">
    <citation type="submission" date="2021-03" db="EMBL/GenBank/DDBJ databases">
        <authorList>
            <consortium name="DOE Joint Genome Institute"/>
            <person name="Ahrendt S."/>
            <person name="Looney B.P."/>
            <person name="Miyauchi S."/>
            <person name="Morin E."/>
            <person name="Drula E."/>
            <person name="Courty P.E."/>
            <person name="Chicoki N."/>
            <person name="Fauchery L."/>
            <person name="Kohler A."/>
            <person name="Kuo A."/>
            <person name="Labutti K."/>
            <person name="Pangilinan J."/>
            <person name="Lipzen A."/>
            <person name="Riley R."/>
            <person name="Andreopoulos W."/>
            <person name="He G."/>
            <person name="Johnson J."/>
            <person name="Barry K.W."/>
            <person name="Grigoriev I.V."/>
            <person name="Nagy L."/>
            <person name="Hibbett D."/>
            <person name="Henrissat B."/>
            <person name="Matheny P.B."/>
            <person name="Labbe J."/>
            <person name="Martin F."/>
        </authorList>
    </citation>
    <scope>NUCLEOTIDE SEQUENCE</scope>
    <source>
        <strain evidence="1">HHB10654</strain>
    </source>
</reference>
<organism evidence="1 2">
    <name type="scientific">Artomyces pyxidatus</name>
    <dbReference type="NCBI Taxonomy" id="48021"/>
    <lineage>
        <taxon>Eukaryota</taxon>
        <taxon>Fungi</taxon>
        <taxon>Dikarya</taxon>
        <taxon>Basidiomycota</taxon>
        <taxon>Agaricomycotina</taxon>
        <taxon>Agaricomycetes</taxon>
        <taxon>Russulales</taxon>
        <taxon>Auriscalpiaceae</taxon>
        <taxon>Artomyces</taxon>
    </lineage>
</organism>
<evidence type="ECO:0000313" key="1">
    <source>
        <dbReference type="EMBL" id="KAI0057398.1"/>
    </source>
</evidence>
<keyword evidence="2" id="KW-1185">Reference proteome</keyword>
<gene>
    <name evidence="1" type="ORF">BV25DRAFT_1438713</name>
</gene>
<protein>
    <submittedName>
        <fullName evidence="1">Uncharacterized protein</fullName>
    </submittedName>
</protein>
<sequence>MSWRFSCALFLLANSSSADTVRRVTCPVRGHGRAGFSAVRIQSKVFPEDPAMRIFCYPPRRPSCRVHIPPDIVISSCPAGRSMIINCSSGGGVHETFPADTVTRTLQRPLGIRLVPLFAFMWSSLLAVAKSCVTVILNKPVSCEVSSQDVPRKHHEYPPAPQA</sequence>
<reference evidence="1" key="2">
    <citation type="journal article" date="2022" name="New Phytol.">
        <title>Evolutionary transition to the ectomycorrhizal habit in the genomes of a hyperdiverse lineage of mushroom-forming fungi.</title>
        <authorList>
            <person name="Looney B."/>
            <person name="Miyauchi S."/>
            <person name="Morin E."/>
            <person name="Drula E."/>
            <person name="Courty P.E."/>
            <person name="Kohler A."/>
            <person name="Kuo A."/>
            <person name="LaButti K."/>
            <person name="Pangilinan J."/>
            <person name="Lipzen A."/>
            <person name="Riley R."/>
            <person name="Andreopoulos W."/>
            <person name="He G."/>
            <person name="Johnson J."/>
            <person name="Nolan M."/>
            <person name="Tritt A."/>
            <person name="Barry K.W."/>
            <person name="Grigoriev I.V."/>
            <person name="Nagy L.G."/>
            <person name="Hibbett D."/>
            <person name="Henrissat B."/>
            <person name="Matheny P.B."/>
            <person name="Labbe J."/>
            <person name="Martin F.M."/>
        </authorList>
    </citation>
    <scope>NUCLEOTIDE SEQUENCE</scope>
    <source>
        <strain evidence="1">HHB10654</strain>
    </source>
</reference>
<accession>A0ACB8SNE8</accession>
<dbReference type="EMBL" id="MU277248">
    <property type="protein sequence ID" value="KAI0057398.1"/>
    <property type="molecule type" value="Genomic_DNA"/>
</dbReference>
<dbReference type="Proteomes" id="UP000814140">
    <property type="component" value="Unassembled WGS sequence"/>
</dbReference>
<name>A0ACB8SNE8_9AGAM</name>
<comment type="caution">
    <text evidence="1">The sequence shown here is derived from an EMBL/GenBank/DDBJ whole genome shotgun (WGS) entry which is preliminary data.</text>
</comment>
<proteinExistence type="predicted"/>
<evidence type="ECO:0000313" key="2">
    <source>
        <dbReference type="Proteomes" id="UP000814140"/>
    </source>
</evidence>